<reference evidence="12 15" key="2">
    <citation type="submission" date="2017-10" db="EMBL/GenBank/DDBJ databases">
        <title>Draft genome sequences of Aggregatibacter actinomycetemcomitans strains 310a and 310b.</title>
        <authorList>
            <person name="May A.C."/>
            <person name="Ohta H."/>
            <person name="Maeda H."/>
            <person name="Kokeguchi S."/>
            <person name="Cugini C."/>
        </authorList>
    </citation>
    <scope>NUCLEOTIDE SEQUENCE [LARGE SCALE GENOMIC DNA]</scope>
    <source>
        <strain evidence="12 15">310b</strain>
    </source>
</reference>
<protein>
    <recommendedName>
        <fullName evidence="10">Purine nucleoside phosphorylase</fullName>
    </recommendedName>
</protein>
<dbReference type="Proteomes" id="UP000072236">
    <property type="component" value="Chromosome"/>
</dbReference>
<evidence type="ECO:0000313" key="14">
    <source>
        <dbReference type="Proteomes" id="UP000072236"/>
    </source>
</evidence>
<comment type="catalytic activity">
    <reaction evidence="8">
        <text>adenosine + phosphate = alpha-D-ribose 1-phosphate + adenine</text>
        <dbReference type="Rhea" id="RHEA:27642"/>
        <dbReference type="ChEBI" id="CHEBI:16335"/>
        <dbReference type="ChEBI" id="CHEBI:16708"/>
        <dbReference type="ChEBI" id="CHEBI:43474"/>
        <dbReference type="ChEBI" id="CHEBI:57720"/>
        <dbReference type="EC" id="2.4.2.1"/>
    </reaction>
    <physiologicalReaction direction="left-to-right" evidence="8">
        <dbReference type="Rhea" id="RHEA:27643"/>
    </physiologicalReaction>
</comment>
<dbReference type="Gene3D" id="3.60.140.10">
    <property type="entry name" value="CNF1/YfiH-like putative cysteine hydrolases"/>
    <property type="match status" value="1"/>
</dbReference>
<reference evidence="11 14" key="1">
    <citation type="submission" date="2015-10" db="EMBL/GenBank/DDBJ databases">
        <title>Tn-seq of a polymicrobial infection.</title>
        <authorList>
            <person name="Stacy A."/>
            <person name="Rumbaugh K.P."/>
            <person name="Whiteley M."/>
        </authorList>
    </citation>
    <scope>NUCLEOTIDE SEQUENCE [LARGE SCALE GENOMIC DNA]</scope>
    <source>
        <strain evidence="11 14">624</strain>
    </source>
</reference>
<dbReference type="RefSeq" id="WP_005540772.1">
    <property type="nucleotide sequence ID" value="NZ_CP012959.1"/>
</dbReference>
<dbReference type="KEGG" id="aact:ACT75_04210"/>
<dbReference type="GO" id="GO:0016787">
    <property type="term" value="F:hydrolase activity"/>
    <property type="evidence" value="ECO:0007669"/>
    <property type="project" value="UniProtKB-KW"/>
</dbReference>
<dbReference type="Proteomes" id="UP000226080">
    <property type="component" value="Unassembled WGS sequence"/>
</dbReference>
<evidence type="ECO:0000256" key="5">
    <source>
        <dbReference type="ARBA" id="ARBA00022801"/>
    </source>
</evidence>
<keyword evidence="3" id="KW-0808">Transferase</keyword>
<dbReference type="Pfam" id="PF02578">
    <property type="entry name" value="Cu-oxidase_4"/>
    <property type="match status" value="1"/>
</dbReference>
<dbReference type="EMBL" id="PCGW01000011">
    <property type="protein sequence ID" value="PHO20445.1"/>
    <property type="molecule type" value="Genomic_DNA"/>
</dbReference>
<evidence type="ECO:0000256" key="6">
    <source>
        <dbReference type="ARBA" id="ARBA00022833"/>
    </source>
</evidence>
<name>A0A5D0EKB1_AGGAC</name>
<dbReference type="PANTHER" id="PTHR30616">
    <property type="entry name" value="UNCHARACTERIZED PROTEIN YFIH"/>
    <property type="match status" value="1"/>
</dbReference>
<comment type="catalytic activity">
    <reaction evidence="9">
        <text>S-methyl-5'-thioadenosine + phosphate = 5-(methylsulfanyl)-alpha-D-ribose 1-phosphate + adenine</text>
        <dbReference type="Rhea" id="RHEA:11852"/>
        <dbReference type="ChEBI" id="CHEBI:16708"/>
        <dbReference type="ChEBI" id="CHEBI:17509"/>
        <dbReference type="ChEBI" id="CHEBI:43474"/>
        <dbReference type="ChEBI" id="CHEBI:58533"/>
        <dbReference type="EC" id="2.4.2.28"/>
    </reaction>
    <physiologicalReaction direction="left-to-right" evidence="9">
        <dbReference type="Rhea" id="RHEA:11853"/>
    </physiologicalReaction>
</comment>
<dbReference type="GO" id="GO:0005507">
    <property type="term" value="F:copper ion binding"/>
    <property type="evidence" value="ECO:0007669"/>
    <property type="project" value="TreeGrafter"/>
</dbReference>
<keyword evidence="5" id="KW-0378">Hydrolase</keyword>
<dbReference type="InterPro" id="IPR011324">
    <property type="entry name" value="Cytotoxic_necrot_fac-like_cat"/>
</dbReference>
<dbReference type="AlphaFoldDB" id="A0A5D0EKB1"/>
<evidence type="ECO:0000313" key="11">
    <source>
        <dbReference type="EMBL" id="AMQ93782.1"/>
    </source>
</evidence>
<evidence type="ECO:0000256" key="7">
    <source>
        <dbReference type="ARBA" id="ARBA00047989"/>
    </source>
</evidence>
<evidence type="ECO:0000256" key="9">
    <source>
        <dbReference type="ARBA" id="ARBA00049893"/>
    </source>
</evidence>
<dbReference type="EMBL" id="CP012959">
    <property type="protein sequence ID" value="AMQ93782.1"/>
    <property type="molecule type" value="Genomic_DNA"/>
</dbReference>
<keyword evidence="4" id="KW-0479">Metal-binding</keyword>
<comment type="catalytic activity">
    <reaction evidence="1">
        <text>inosine + phosphate = alpha-D-ribose 1-phosphate + hypoxanthine</text>
        <dbReference type="Rhea" id="RHEA:27646"/>
        <dbReference type="ChEBI" id="CHEBI:17368"/>
        <dbReference type="ChEBI" id="CHEBI:17596"/>
        <dbReference type="ChEBI" id="CHEBI:43474"/>
        <dbReference type="ChEBI" id="CHEBI:57720"/>
        <dbReference type="EC" id="2.4.2.1"/>
    </reaction>
    <physiologicalReaction direction="left-to-right" evidence="1">
        <dbReference type="Rhea" id="RHEA:27647"/>
    </physiologicalReaction>
</comment>
<dbReference type="PANTHER" id="PTHR30616:SF2">
    <property type="entry name" value="PURINE NUCLEOSIDE PHOSPHORYLASE LACC1"/>
    <property type="match status" value="1"/>
</dbReference>
<gene>
    <name evidence="13" type="primary">pgeF</name>
    <name evidence="11" type="ORF">ACT75_04210</name>
    <name evidence="12" type="ORF">CQR80_06730</name>
    <name evidence="13" type="ORF">FXB79_05955</name>
</gene>
<dbReference type="NCBIfam" id="TIGR00726">
    <property type="entry name" value="peptidoglycan editing factor PgeF"/>
    <property type="match status" value="1"/>
</dbReference>
<evidence type="ECO:0000256" key="2">
    <source>
        <dbReference type="ARBA" id="ARBA00007353"/>
    </source>
</evidence>
<dbReference type="SMR" id="A0A5D0EKB1"/>
<comment type="similarity">
    <text evidence="2 10">Belongs to the purine nucleoside phosphorylase YfiH/LACC1 family.</text>
</comment>
<evidence type="ECO:0000256" key="10">
    <source>
        <dbReference type="RuleBase" id="RU361274"/>
    </source>
</evidence>
<evidence type="ECO:0000256" key="1">
    <source>
        <dbReference type="ARBA" id="ARBA00000553"/>
    </source>
</evidence>
<evidence type="ECO:0000313" key="16">
    <source>
        <dbReference type="Proteomes" id="UP000323012"/>
    </source>
</evidence>
<accession>A0A5D0EKB1</accession>
<proteinExistence type="inferred from homology"/>
<dbReference type="InterPro" id="IPR038371">
    <property type="entry name" value="Cu_polyphenol_OxRdtase_sf"/>
</dbReference>
<evidence type="ECO:0000313" key="15">
    <source>
        <dbReference type="Proteomes" id="UP000226080"/>
    </source>
</evidence>
<organism evidence="13 16">
    <name type="scientific">Aggregatibacter actinomycetemcomitans</name>
    <name type="common">Actinobacillus actinomycetemcomitans</name>
    <name type="synonym">Haemophilus actinomycetemcomitans</name>
    <dbReference type="NCBI Taxonomy" id="714"/>
    <lineage>
        <taxon>Bacteria</taxon>
        <taxon>Pseudomonadati</taxon>
        <taxon>Pseudomonadota</taxon>
        <taxon>Gammaproteobacteria</taxon>
        <taxon>Pasteurellales</taxon>
        <taxon>Pasteurellaceae</taxon>
        <taxon>Aggregatibacter</taxon>
    </lineage>
</organism>
<evidence type="ECO:0000256" key="3">
    <source>
        <dbReference type="ARBA" id="ARBA00022679"/>
    </source>
</evidence>
<evidence type="ECO:0000256" key="8">
    <source>
        <dbReference type="ARBA" id="ARBA00048968"/>
    </source>
</evidence>
<reference evidence="13 16" key="3">
    <citation type="submission" date="2019-08" db="EMBL/GenBank/DDBJ databases">
        <title>Whole genome sequencing of Aggregatibacter actinomycetemcomitans cultured from blood stream infections in Denmark reveals a novel phylogenetic lineage expressing serotype a membrane O polysaccharide.</title>
        <authorList>
            <person name="Nedergaard S."/>
            <person name="Kobel C.M."/>
            <person name="Nielsen M.B."/>
            <person name="Moeller R.T."/>
            <person name="Jensen A.B."/>
            <person name="Noerskov-Lauritsen N."/>
        </authorList>
    </citation>
    <scope>NUCLEOTIDE SEQUENCE [LARGE SCALE GENOMIC DNA]</scope>
    <source>
        <strain evidence="13 16">PN_563</strain>
    </source>
</reference>
<dbReference type="CDD" id="cd16833">
    <property type="entry name" value="YfiH"/>
    <property type="match status" value="1"/>
</dbReference>
<keyword evidence="15" id="KW-1185">Reference proteome</keyword>
<evidence type="ECO:0000256" key="4">
    <source>
        <dbReference type="ARBA" id="ARBA00022723"/>
    </source>
</evidence>
<dbReference type="EMBL" id="VSED01000013">
    <property type="protein sequence ID" value="TYA38941.1"/>
    <property type="molecule type" value="Genomic_DNA"/>
</dbReference>
<keyword evidence="6" id="KW-0862">Zinc</keyword>
<dbReference type="OrthoDB" id="4279at2"/>
<dbReference type="InterPro" id="IPR003730">
    <property type="entry name" value="Cu_polyphenol_OxRdtase"/>
</dbReference>
<evidence type="ECO:0000313" key="12">
    <source>
        <dbReference type="EMBL" id="PHO20445.1"/>
    </source>
</evidence>
<dbReference type="SUPFAM" id="SSF64438">
    <property type="entry name" value="CNF1/YfiH-like putative cysteine hydrolases"/>
    <property type="match status" value="1"/>
</dbReference>
<dbReference type="GO" id="GO:0017061">
    <property type="term" value="F:S-methyl-5-thioadenosine phosphorylase activity"/>
    <property type="evidence" value="ECO:0007669"/>
    <property type="project" value="UniProtKB-EC"/>
</dbReference>
<sequence>MHAIKPNWNAPQQIRAFTTLRHGGVSLAPYDSFNLGAHVGDDKNAVKTNRTLLVEKFHLPQMPVFLNQIHSTKVLNLPYQGEDLNADAVYTDQRNQVCLVMTADCLPVLFTNQNGTEVAAAHAGWRGLCDGVLEQTVARFRCPTDEILAWLGPAIGPTAFQVGQEMIDQFVAQDPNAKQAFIADPKENGKFLGNLYQIATQRLNALGITQISGGEHCTYLEADKFFSYRRDNVTGRMASVIWIGE</sequence>
<dbReference type="Proteomes" id="UP000323012">
    <property type="component" value="Unassembled WGS sequence"/>
</dbReference>
<evidence type="ECO:0000313" key="13">
    <source>
        <dbReference type="EMBL" id="TYA38941.1"/>
    </source>
</evidence>
<comment type="catalytic activity">
    <reaction evidence="7">
        <text>adenosine + H2O + H(+) = inosine + NH4(+)</text>
        <dbReference type="Rhea" id="RHEA:24408"/>
        <dbReference type="ChEBI" id="CHEBI:15377"/>
        <dbReference type="ChEBI" id="CHEBI:15378"/>
        <dbReference type="ChEBI" id="CHEBI:16335"/>
        <dbReference type="ChEBI" id="CHEBI:17596"/>
        <dbReference type="ChEBI" id="CHEBI:28938"/>
        <dbReference type="EC" id="3.5.4.4"/>
    </reaction>
    <physiologicalReaction direction="left-to-right" evidence="7">
        <dbReference type="Rhea" id="RHEA:24409"/>
    </physiologicalReaction>
</comment>